<evidence type="ECO:0008006" key="5">
    <source>
        <dbReference type="Google" id="ProtNLM"/>
    </source>
</evidence>
<feature type="region of interest" description="Disordered" evidence="1">
    <location>
        <begin position="1"/>
        <end position="27"/>
    </location>
</feature>
<evidence type="ECO:0000313" key="4">
    <source>
        <dbReference type="Proteomes" id="UP001304243"/>
    </source>
</evidence>
<accession>A0AAN7DJH8</accession>
<feature type="transmembrane region" description="Helical" evidence="2">
    <location>
        <begin position="48"/>
        <end position="73"/>
    </location>
</feature>
<dbReference type="EMBL" id="JASEJX010000012">
    <property type="protein sequence ID" value="KAK4518582.1"/>
    <property type="molecule type" value="Genomic_DNA"/>
</dbReference>
<comment type="caution">
    <text evidence="3">The sequence shown here is derived from an EMBL/GenBank/DDBJ whole genome shotgun (WGS) entry which is preliminary data.</text>
</comment>
<proteinExistence type="predicted"/>
<dbReference type="NCBIfam" id="NF041646">
    <property type="entry name" value="VC0807_fam"/>
    <property type="match status" value="1"/>
</dbReference>
<organism evidence="3 4">
    <name type="scientific">Mucor velutinosus</name>
    <dbReference type="NCBI Taxonomy" id="708070"/>
    <lineage>
        <taxon>Eukaryota</taxon>
        <taxon>Fungi</taxon>
        <taxon>Fungi incertae sedis</taxon>
        <taxon>Mucoromycota</taxon>
        <taxon>Mucoromycotina</taxon>
        <taxon>Mucoromycetes</taxon>
        <taxon>Mucorales</taxon>
        <taxon>Mucorineae</taxon>
        <taxon>Mucoraceae</taxon>
        <taxon>Mucor</taxon>
    </lineage>
</organism>
<keyword evidence="2" id="KW-0472">Membrane</keyword>
<dbReference type="GeneID" id="89952487"/>
<sequence length="310" mass="35467">MSRHSSTSSSTHPTPTASTPLLNDGPKVRGVHRVPTFFKSSIPNRRSLLHAFVGMAVHMLFELVLPIVLYYVLRSFVSPLLALLLAGVPTAIAVVVKGYKERKVDMMGVLMLMGFVVSAILAFVQSDPKLYLLRESAMTLAMGTMLILTLFPLRWRYHVLRPFMFYVARQIAISSNVLMNANTVREHWDWFWDYYATFRHFLRALTGIWGLGLVSEFLVRVALINALDDVDDVVYYSNIYMFVVMFVLGTLTVVSALLLRHYFNIEQNRIKVAERRSEIESIIARAAAEQQLKKQQQQQQQQQQKKNAPR</sequence>
<feature type="transmembrane region" description="Helical" evidence="2">
    <location>
        <begin position="136"/>
        <end position="155"/>
    </location>
</feature>
<feature type="compositionally biased region" description="Low complexity" evidence="1">
    <location>
        <begin position="1"/>
        <end position="20"/>
    </location>
</feature>
<feature type="transmembrane region" description="Helical" evidence="2">
    <location>
        <begin position="106"/>
        <end position="124"/>
    </location>
</feature>
<keyword evidence="2" id="KW-1133">Transmembrane helix</keyword>
<feature type="transmembrane region" description="Helical" evidence="2">
    <location>
        <begin position="208"/>
        <end position="227"/>
    </location>
</feature>
<evidence type="ECO:0000256" key="1">
    <source>
        <dbReference type="SAM" id="MobiDB-lite"/>
    </source>
</evidence>
<gene>
    <name evidence="3" type="ORF">ATC70_008801</name>
</gene>
<protein>
    <recommendedName>
        <fullName evidence="5">Transmembrane protein</fullName>
    </recommendedName>
</protein>
<name>A0AAN7DJH8_9FUNG</name>
<dbReference type="RefSeq" id="XP_064685248.1">
    <property type="nucleotide sequence ID" value="XM_064828046.1"/>
</dbReference>
<feature type="transmembrane region" description="Helical" evidence="2">
    <location>
        <begin position="239"/>
        <end position="259"/>
    </location>
</feature>
<keyword evidence="2" id="KW-0812">Transmembrane</keyword>
<feature type="transmembrane region" description="Helical" evidence="2">
    <location>
        <begin position="79"/>
        <end position="99"/>
    </location>
</feature>
<dbReference type="AlphaFoldDB" id="A0AAN7DJH8"/>
<evidence type="ECO:0000313" key="3">
    <source>
        <dbReference type="EMBL" id="KAK4518582.1"/>
    </source>
</evidence>
<keyword evidence="4" id="KW-1185">Reference proteome</keyword>
<reference evidence="3 4" key="1">
    <citation type="submission" date="2022-11" db="EMBL/GenBank/DDBJ databases">
        <title>Mucor velutinosus strain NIH1002 WGS.</title>
        <authorList>
            <person name="Subramanian P."/>
            <person name="Mullikin J.C."/>
            <person name="Segre J.A."/>
            <person name="Zelazny A.M."/>
        </authorList>
    </citation>
    <scope>NUCLEOTIDE SEQUENCE [LARGE SCALE GENOMIC DNA]</scope>
    <source>
        <strain evidence="3 4">NIH1002</strain>
    </source>
</reference>
<dbReference type="Proteomes" id="UP001304243">
    <property type="component" value="Unassembled WGS sequence"/>
</dbReference>
<evidence type="ECO:0000256" key="2">
    <source>
        <dbReference type="SAM" id="Phobius"/>
    </source>
</evidence>